<evidence type="ECO:0000313" key="5">
    <source>
        <dbReference type="Proteomes" id="UP001558713"/>
    </source>
</evidence>
<dbReference type="PANTHER" id="PTHR46033">
    <property type="entry name" value="PROTEIN MAIN-LIKE 2"/>
    <property type="match status" value="1"/>
</dbReference>
<sequence>MVVPTEKSPLCSSKGTELLKPHLPSSSNDGSEAPQNHSAPSPPDLKTVSYSVSFNGWRFPIPSFKTWVRKMAALHEPIWRKAGIFEAVMASTYIIYKNTALVLGVAEKWCPDTKTFVFPWGEATITLEDVMMLLGFSVLGSPVFETLDSSGEKIMEKLKKEWVNLKPGRVRYVSQVSWMKRFMDSDDELEHVAFLVLWLSYFVFPARFYHIDKAILPIAVHLSIGTKIAFAPAVLSHLYAELSLLKNHITAFNESPSKIDLTALFKLVLVWIWERFREIQPKPNPMLKGEPRLVRWSDLKQRMNGVREILDNSKIDTFEWRPYTKNLKNWDFPKFYPEEAIWVSIDLNPDDDFISFGRCIKVSELVGIETVQHYFPNRVALQFGMLQDDLCPPVNLNNLSKEAAWSDYIKPIDDDLILYIPSRLAIPSLAQDLPSFDHYDEDDIDVSPEVLPLTQELQELAKGFPVKRRRSEIRRSLNRDKVCELERSLLSSGWKRNKTSEDLTNKRSSVDKSVHVKKTGREDEADGSMAVAQRTRSRKKYSDAEKNVGNGIETLGKRTRRYVAADSDDDDDSGPFQKLASVKIEPMSEEDDETARKAQKTRRVFVGFEFDLNENAAEKETMIDDEPCNASIMESIGRDEAKKAECLLHEDEEKKKLNEWFDSELKKVKEIDERLKQRKLAIKEMEQKLEAHLVKMEKTLEKVKMMKTRRNQNKNGVSAA</sequence>
<dbReference type="AlphaFoldDB" id="A0ABD1B7N0"/>
<feature type="compositionally biased region" description="Basic and acidic residues" evidence="2">
    <location>
        <begin position="498"/>
        <end position="522"/>
    </location>
</feature>
<accession>A0ABD1B7N0</accession>
<evidence type="ECO:0000313" key="4">
    <source>
        <dbReference type="EMBL" id="KAL1207091.1"/>
    </source>
</evidence>
<feature type="region of interest" description="Disordered" evidence="2">
    <location>
        <begin position="1"/>
        <end position="43"/>
    </location>
</feature>
<organism evidence="4 5">
    <name type="scientific">Cardamine amara subsp. amara</name>
    <dbReference type="NCBI Taxonomy" id="228776"/>
    <lineage>
        <taxon>Eukaryota</taxon>
        <taxon>Viridiplantae</taxon>
        <taxon>Streptophyta</taxon>
        <taxon>Embryophyta</taxon>
        <taxon>Tracheophyta</taxon>
        <taxon>Spermatophyta</taxon>
        <taxon>Magnoliopsida</taxon>
        <taxon>eudicotyledons</taxon>
        <taxon>Gunneridae</taxon>
        <taxon>Pentapetalae</taxon>
        <taxon>rosids</taxon>
        <taxon>malvids</taxon>
        <taxon>Brassicales</taxon>
        <taxon>Brassicaceae</taxon>
        <taxon>Cardamineae</taxon>
        <taxon>Cardamine</taxon>
    </lineage>
</organism>
<feature type="region of interest" description="Disordered" evidence="2">
    <location>
        <begin position="498"/>
        <end position="548"/>
    </location>
</feature>
<evidence type="ECO:0000256" key="1">
    <source>
        <dbReference type="SAM" id="Coils"/>
    </source>
</evidence>
<feature type="domain" description="Aminotransferase-like plant mobile" evidence="3">
    <location>
        <begin position="83"/>
        <end position="427"/>
    </location>
</feature>
<proteinExistence type="predicted"/>
<dbReference type="InterPro" id="IPR044824">
    <property type="entry name" value="MAIN-like"/>
</dbReference>
<comment type="caution">
    <text evidence="4">The sequence shown here is derived from an EMBL/GenBank/DDBJ whole genome shotgun (WGS) entry which is preliminary data.</text>
</comment>
<evidence type="ECO:0000256" key="2">
    <source>
        <dbReference type="SAM" id="MobiDB-lite"/>
    </source>
</evidence>
<protein>
    <submittedName>
        <fullName evidence="4">SerinePthreonine-protein phosphatase 7 long form</fullName>
    </submittedName>
</protein>
<dbReference type="PANTHER" id="PTHR46033:SF73">
    <property type="entry name" value="AMINOTRANSFERASE-LIKE, MOBILE DOMAIN PROTEIN-RELATED"/>
    <property type="match status" value="1"/>
</dbReference>
<evidence type="ECO:0000259" key="3">
    <source>
        <dbReference type="Pfam" id="PF10536"/>
    </source>
</evidence>
<feature type="compositionally biased region" description="Polar residues" evidence="2">
    <location>
        <begin position="24"/>
        <end position="39"/>
    </location>
</feature>
<name>A0ABD1B7N0_CARAN</name>
<dbReference type="Pfam" id="PF10536">
    <property type="entry name" value="PMD"/>
    <property type="match status" value="1"/>
</dbReference>
<dbReference type="InterPro" id="IPR019557">
    <property type="entry name" value="AminoTfrase-like_pln_mobile"/>
</dbReference>
<keyword evidence="1" id="KW-0175">Coiled coil</keyword>
<dbReference type="EMBL" id="JBANAX010000486">
    <property type="protein sequence ID" value="KAL1207091.1"/>
    <property type="molecule type" value="Genomic_DNA"/>
</dbReference>
<keyword evidence="5" id="KW-1185">Reference proteome</keyword>
<feature type="coiled-coil region" evidence="1">
    <location>
        <begin position="668"/>
        <end position="702"/>
    </location>
</feature>
<dbReference type="Proteomes" id="UP001558713">
    <property type="component" value="Unassembled WGS sequence"/>
</dbReference>
<gene>
    <name evidence="4" type="ORF">V5N11_004298</name>
</gene>
<reference evidence="4 5" key="1">
    <citation type="submission" date="2024-04" db="EMBL/GenBank/DDBJ databases">
        <title>Genome assembly C_amara_ONT_v2.</title>
        <authorList>
            <person name="Yant L."/>
            <person name="Moore C."/>
            <person name="Slenker M."/>
        </authorList>
    </citation>
    <scope>NUCLEOTIDE SEQUENCE [LARGE SCALE GENOMIC DNA]</scope>
    <source>
        <tissue evidence="4">Leaf</tissue>
    </source>
</reference>